<evidence type="ECO:0000256" key="3">
    <source>
        <dbReference type="RuleBase" id="RU000363"/>
    </source>
</evidence>
<dbReference type="InterPro" id="IPR036291">
    <property type="entry name" value="NAD(P)-bd_dom_sf"/>
</dbReference>
<organism evidence="4 5">
    <name type="scientific">Mangrovibacterium diazotrophicum</name>
    <dbReference type="NCBI Taxonomy" id="1261403"/>
    <lineage>
        <taxon>Bacteria</taxon>
        <taxon>Pseudomonadati</taxon>
        <taxon>Bacteroidota</taxon>
        <taxon>Bacteroidia</taxon>
        <taxon>Marinilabiliales</taxon>
        <taxon>Prolixibacteraceae</taxon>
        <taxon>Mangrovibacterium</taxon>
    </lineage>
</organism>
<dbReference type="PANTHER" id="PTHR44196">
    <property type="entry name" value="DEHYDROGENASE/REDUCTASE SDR FAMILY MEMBER 7B"/>
    <property type="match status" value="1"/>
</dbReference>
<evidence type="ECO:0000256" key="2">
    <source>
        <dbReference type="ARBA" id="ARBA00023002"/>
    </source>
</evidence>
<evidence type="ECO:0000256" key="1">
    <source>
        <dbReference type="ARBA" id="ARBA00006484"/>
    </source>
</evidence>
<protein>
    <submittedName>
        <fullName evidence="4">Short-subunit dehydrogenase</fullName>
    </submittedName>
</protein>
<dbReference type="AlphaFoldDB" id="A0A419W602"/>
<dbReference type="EMBL" id="RAPN01000001">
    <property type="protein sequence ID" value="RKD90875.1"/>
    <property type="molecule type" value="Genomic_DNA"/>
</dbReference>
<dbReference type="SUPFAM" id="SSF51735">
    <property type="entry name" value="NAD(P)-binding Rossmann-fold domains"/>
    <property type="match status" value="1"/>
</dbReference>
<comment type="caution">
    <text evidence="4">The sequence shown here is derived from an EMBL/GenBank/DDBJ whole genome shotgun (WGS) entry which is preliminary data.</text>
</comment>
<keyword evidence="2" id="KW-0560">Oxidoreductase</keyword>
<dbReference type="Gene3D" id="3.40.50.720">
    <property type="entry name" value="NAD(P)-binding Rossmann-like Domain"/>
    <property type="match status" value="1"/>
</dbReference>
<keyword evidence="5" id="KW-1185">Reference proteome</keyword>
<dbReference type="PANTHER" id="PTHR44196:SF1">
    <property type="entry name" value="DEHYDROGENASE_REDUCTASE SDR FAMILY MEMBER 7B"/>
    <property type="match status" value="1"/>
</dbReference>
<dbReference type="RefSeq" id="WP_120272237.1">
    <property type="nucleotide sequence ID" value="NZ_RAPN01000001.1"/>
</dbReference>
<reference evidence="4 5" key="1">
    <citation type="submission" date="2018-09" db="EMBL/GenBank/DDBJ databases">
        <title>Genomic Encyclopedia of Archaeal and Bacterial Type Strains, Phase II (KMG-II): from individual species to whole genera.</title>
        <authorList>
            <person name="Goeker M."/>
        </authorList>
    </citation>
    <scope>NUCLEOTIDE SEQUENCE [LARGE SCALE GENOMIC DNA]</scope>
    <source>
        <strain evidence="4 5">DSM 27148</strain>
    </source>
</reference>
<sequence>MKVQNKNIVVTGAGGGMGRQLVLALLNKGAGVAAIDINKEALDETASLAGKNGTNLSCYVLDITNNLAVIETVDVILKQFKTIDGLINNAGIIQAFVGVNELDYDKIDRVFNVNFWGTLYLTKAFLPHLLTRPEAHIVNVSSMGGFMSFPTQTIYGASKAAVKILTEGLYAELKDSAVRVTVIHPGAIATNITVNSGLAGPAVDAGNSKNEGMALSPVIAADLIIKAMEKNKFRATIGKDAWVLDKLYRLSPKIATNFIGKMMKKSLARQGS</sequence>
<dbReference type="Proteomes" id="UP000283387">
    <property type="component" value="Unassembled WGS sequence"/>
</dbReference>
<gene>
    <name evidence="4" type="ORF">BC643_1220</name>
</gene>
<evidence type="ECO:0000313" key="4">
    <source>
        <dbReference type="EMBL" id="RKD90875.1"/>
    </source>
</evidence>
<name>A0A419W602_9BACT</name>
<evidence type="ECO:0000313" key="5">
    <source>
        <dbReference type="Proteomes" id="UP000283387"/>
    </source>
</evidence>
<dbReference type="GO" id="GO:0016491">
    <property type="term" value="F:oxidoreductase activity"/>
    <property type="evidence" value="ECO:0007669"/>
    <property type="project" value="UniProtKB-KW"/>
</dbReference>
<dbReference type="Pfam" id="PF00106">
    <property type="entry name" value="adh_short"/>
    <property type="match status" value="1"/>
</dbReference>
<dbReference type="OrthoDB" id="5786478at2"/>
<dbReference type="InterPro" id="IPR002347">
    <property type="entry name" value="SDR_fam"/>
</dbReference>
<accession>A0A419W602</accession>
<dbReference type="PRINTS" id="PR00081">
    <property type="entry name" value="GDHRDH"/>
</dbReference>
<dbReference type="PRINTS" id="PR00080">
    <property type="entry name" value="SDRFAMILY"/>
</dbReference>
<comment type="similarity">
    <text evidence="1 3">Belongs to the short-chain dehydrogenases/reductases (SDR) family.</text>
</comment>
<proteinExistence type="inferred from homology"/>
<dbReference type="GO" id="GO:0016020">
    <property type="term" value="C:membrane"/>
    <property type="evidence" value="ECO:0007669"/>
    <property type="project" value="TreeGrafter"/>
</dbReference>